<keyword evidence="2" id="KW-0378">Hydrolase</keyword>
<organism evidence="2">
    <name type="scientific">Planktothricoides sp. SpSt-374</name>
    <dbReference type="NCBI Taxonomy" id="2282167"/>
    <lineage>
        <taxon>Bacteria</taxon>
        <taxon>Bacillati</taxon>
        <taxon>Cyanobacteriota</taxon>
        <taxon>Cyanophyceae</taxon>
        <taxon>Oscillatoriophycideae</taxon>
        <taxon>Oscillatoriales</taxon>
        <taxon>Oscillatoriaceae</taxon>
        <taxon>Planktothricoides</taxon>
    </lineage>
</organism>
<dbReference type="Pfam" id="PF05685">
    <property type="entry name" value="Uma2"/>
    <property type="match status" value="1"/>
</dbReference>
<keyword evidence="2" id="KW-0540">Nuclease</keyword>
<name>A0A7C3ZXG3_9CYAN</name>
<evidence type="ECO:0000313" key="2">
    <source>
        <dbReference type="EMBL" id="HGG03506.1"/>
    </source>
</evidence>
<dbReference type="CDD" id="cd06260">
    <property type="entry name" value="DUF820-like"/>
    <property type="match status" value="1"/>
</dbReference>
<dbReference type="GO" id="GO:0004519">
    <property type="term" value="F:endonuclease activity"/>
    <property type="evidence" value="ECO:0007669"/>
    <property type="project" value="UniProtKB-KW"/>
</dbReference>
<dbReference type="EMBL" id="DSPX01000245">
    <property type="protein sequence ID" value="HGG03506.1"/>
    <property type="molecule type" value="Genomic_DNA"/>
</dbReference>
<feature type="domain" description="Putative restriction endonuclease" evidence="1">
    <location>
        <begin position="20"/>
        <end position="171"/>
    </location>
</feature>
<dbReference type="Gene3D" id="3.90.1570.10">
    <property type="entry name" value="tt1808, chain A"/>
    <property type="match status" value="1"/>
</dbReference>
<comment type="caution">
    <text evidence="2">The sequence shown here is derived from an EMBL/GenBank/DDBJ whole genome shotgun (WGS) entry which is preliminary data.</text>
</comment>
<dbReference type="InterPro" id="IPR008538">
    <property type="entry name" value="Uma2"/>
</dbReference>
<dbReference type="PANTHER" id="PTHR36558:SF1">
    <property type="entry name" value="RESTRICTION ENDONUCLEASE DOMAIN-CONTAINING PROTEIN-RELATED"/>
    <property type="match status" value="1"/>
</dbReference>
<proteinExistence type="predicted"/>
<gene>
    <name evidence="2" type="ORF">ENR15_23420</name>
</gene>
<dbReference type="InterPro" id="IPR011335">
    <property type="entry name" value="Restrct_endonuc-II-like"/>
</dbReference>
<sequence length="190" mass="21779">MTASKKYFQISPVDYLAGERVSPIRHEYIRGEVYAMAGGSQAHGTIAGNMFALLRNHIRGTGCRAFIENMKVQIAAANSYYYPDVMVTCDHRDKNLADDFVSYPKLIVEVLSPSTAKFDRGVKFADYQQIETLQEYVLISSDSIQVDCYRRDTEGRWEVFTYEKGDELELTSVNWRGAIDWLYEDVLELE</sequence>
<dbReference type="SUPFAM" id="SSF52980">
    <property type="entry name" value="Restriction endonuclease-like"/>
    <property type="match status" value="1"/>
</dbReference>
<dbReference type="InterPro" id="IPR012296">
    <property type="entry name" value="Nuclease_put_TT1808"/>
</dbReference>
<dbReference type="AlphaFoldDB" id="A0A7C3ZXG3"/>
<dbReference type="PANTHER" id="PTHR36558">
    <property type="entry name" value="GLR1098 PROTEIN"/>
    <property type="match status" value="1"/>
</dbReference>
<keyword evidence="2" id="KW-0255">Endonuclease</keyword>
<protein>
    <submittedName>
        <fullName evidence="2">Uma2 family endonuclease</fullName>
    </submittedName>
</protein>
<evidence type="ECO:0000259" key="1">
    <source>
        <dbReference type="Pfam" id="PF05685"/>
    </source>
</evidence>
<accession>A0A7C3ZXG3</accession>
<reference evidence="2" key="1">
    <citation type="journal article" date="2020" name="mSystems">
        <title>Genome- and Community-Level Interaction Insights into Carbon Utilization and Element Cycling Functions of Hydrothermarchaeota in Hydrothermal Sediment.</title>
        <authorList>
            <person name="Zhou Z."/>
            <person name="Liu Y."/>
            <person name="Xu W."/>
            <person name="Pan J."/>
            <person name="Luo Z.H."/>
            <person name="Li M."/>
        </authorList>
    </citation>
    <scope>NUCLEOTIDE SEQUENCE [LARGE SCALE GENOMIC DNA]</scope>
    <source>
        <strain evidence="2">SpSt-374</strain>
    </source>
</reference>